<evidence type="ECO:0000256" key="11">
    <source>
        <dbReference type="ARBA" id="ARBA00023136"/>
    </source>
</evidence>
<feature type="domain" description="Fringe-like glycosyltransferase" evidence="13">
    <location>
        <begin position="64"/>
        <end position="236"/>
    </location>
</feature>
<dbReference type="AlphaFoldDB" id="A0A0N4Z0V2"/>
<keyword evidence="9" id="KW-0735">Signal-anchor</keyword>
<evidence type="ECO:0000256" key="9">
    <source>
        <dbReference type="ARBA" id="ARBA00022968"/>
    </source>
</evidence>
<dbReference type="GO" id="GO:0016020">
    <property type="term" value="C:membrane"/>
    <property type="evidence" value="ECO:0007669"/>
    <property type="project" value="UniProtKB-SubCell"/>
</dbReference>
<dbReference type="GO" id="GO:0016263">
    <property type="term" value="F:glycoprotein-N-acetylgalactosamine 3-beta-galactosyltransferase activity"/>
    <property type="evidence" value="ECO:0007669"/>
    <property type="project" value="UniProtKB-EC"/>
</dbReference>
<dbReference type="PANTHER" id="PTHR23033:SF14">
    <property type="entry name" value="GLYCOPROTEIN-N-ACETYLGALACTOSAMINE 3-BETA-GALACTOSYLTRANSFERASE 1-RELATED"/>
    <property type="match status" value="1"/>
</dbReference>
<comment type="similarity">
    <text evidence="3">Belongs to the glycosyltransferase 31 family. Beta3-Gal-T subfamily.</text>
</comment>
<evidence type="ECO:0000256" key="10">
    <source>
        <dbReference type="ARBA" id="ARBA00022989"/>
    </source>
</evidence>
<dbReference type="InterPro" id="IPR003378">
    <property type="entry name" value="Fringe-like_glycosylTrfase"/>
</dbReference>
<evidence type="ECO:0000256" key="6">
    <source>
        <dbReference type="ARBA" id="ARBA00022679"/>
    </source>
</evidence>
<evidence type="ECO:0000256" key="8">
    <source>
        <dbReference type="ARBA" id="ARBA00022741"/>
    </source>
</evidence>
<keyword evidence="7 12" id="KW-0812">Transmembrane</keyword>
<dbReference type="GO" id="GO:0000166">
    <property type="term" value="F:nucleotide binding"/>
    <property type="evidence" value="ECO:0007669"/>
    <property type="project" value="UniProtKB-KW"/>
</dbReference>
<dbReference type="EC" id="2.4.1.122" evidence="4"/>
<keyword evidence="5" id="KW-0328">Glycosyltransferase</keyword>
<keyword evidence="10 12" id="KW-1133">Transmembrane helix</keyword>
<comment type="subcellular location">
    <subcellularLocation>
        <location evidence="1">Membrane</location>
        <topology evidence="1">Single-pass type II membrane protein</topology>
    </subcellularLocation>
</comment>
<reference evidence="15" key="1">
    <citation type="submission" date="2017-02" db="UniProtKB">
        <authorList>
            <consortium name="WormBaseParasite"/>
        </authorList>
    </citation>
    <scope>IDENTIFICATION</scope>
</reference>
<name>A0A0N4Z0V2_PARTI</name>
<evidence type="ECO:0000256" key="2">
    <source>
        <dbReference type="ARBA" id="ARBA00004922"/>
    </source>
</evidence>
<keyword evidence="11 12" id="KW-0472">Membrane</keyword>
<dbReference type="Gene3D" id="3.90.550.50">
    <property type="match status" value="1"/>
</dbReference>
<keyword evidence="14" id="KW-1185">Reference proteome</keyword>
<protein>
    <recommendedName>
        <fullName evidence="4">N-acetylgalactosaminide beta-1,3-galactosyltransferase</fullName>
        <ecNumber evidence="4">2.4.1.122</ecNumber>
    </recommendedName>
</protein>
<evidence type="ECO:0000256" key="7">
    <source>
        <dbReference type="ARBA" id="ARBA00022692"/>
    </source>
</evidence>
<accession>A0A0N4Z0V2</accession>
<proteinExistence type="inferred from homology"/>
<evidence type="ECO:0000313" key="15">
    <source>
        <dbReference type="WBParaSite" id="PTRK_0000033100.1"/>
    </source>
</evidence>
<dbReference type="STRING" id="131310.A0A0N4Z0V2"/>
<dbReference type="UniPathway" id="UPA00378"/>
<organism evidence="14 15">
    <name type="scientific">Parastrongyloides trichosuri</name>
    <name type="common">Possum-specific nematode worm</name>
    <dbReference type="NCBI Taxonomy" id="131310"/>
    <lineage>
        <taxon>Eukaryota</taxon>
        <taxon>Metazoa</taxon>
        <taxon>Ecdysozoa</taxon>
        <taxon>Nematoda</taxon>
        <taxon>Chromadorea</taxon>
        <taxon>Rhabditida</taxon>
        <taxon>Tylenchina</taxon>
        <taxon>Panagrolaimomorpha</taxon>
        <taxon>Strongyloidoidea</taxon>
        <taxon>Strongyloididae</taxon>
        <taxon>Parastrongyloides</taxon>
    </lineage>
</organism>
<evidence type="ECO:0000256" key="1">
    <source>
        <dbReference type="ARBA" id="ARBA00004606"/>
    </source>
</evidence>
<evidence type="ECO:0000256" key="3">
    <source>
        <dbReference type="ARBA" id="ARBA00006462"/>
    </source>
</evidence>
<dbReference type="WBParaSite" id="PTRK_0000033100.1">
    <property type="protein sequence ID" value="PTRK_0000033100.1"/>
    <property type="gene ID" value="PTRK_0000033100"/>
</dbReference>
<evidence type="ECO:0000313" key="14">
    <source>
        <dbReference type="Proteomes" id="UP000038045"/>
    </source>
</evidence>
<dbReference type="PANTHER" id="PTHR23033">
    <property type="entry name" value="BETA1,3-GALACTOSYLTRANSFERASE"/>
    <property type="match status" value="1"/>
</dbReference>
<sequence length="342" mass="40141">MNPVNSWRELFWEIIITGFLFCVVDFMNASAIREEHDLLVKYRSSFNNSVFEGASSMMEEDVKVFCIILTSKTNINQKAIYQKNTWLKRCSNYIFSSGEEDEKTNTIKTCDSNLHDDSFCKAKNTFKYVWKKYGSKYDWYAKFDDETYVIMENLRGYLINRNPNDPKFYGQRMNIPSDEFLESMNYKNIGSGYLMSRSAMKLLVEKGFKDKCKNIPQSPDYVAVGKCFENLGITKSRTFESSTKYPFYPFTVPTTFNPLSSVNKNNIKSDDDEESISDFPIAFNFISPQMMYAMEYFLYKIEVLGQKSRLDRMIDSDSKKTKEKVYKRYDLIKAFSKFNFIN</sequence>
<evidence type="ECO:0000256" key="5">
    <source>
        <dbReference type="ARBA" id="ARBA00022676"/>
    </source>
</evidence>
<evidence type="ECO:0000256" key="12">
    <source>
        <dbReference type="SAM" id="Phobius"/>
    </source>
</evidence>
<evidence type="ECO:0000259" key="13">
    <source>
        <dbReference type="Pfam" id="PF02434"/>
    </source>
</evidence>
<keyword evidence="8" id="KW-0547">Nucleotide-binding</keyword>
<dbReference type="InterPro" id="IPR026050">
    <property type="entry name" value="C1GALT1/C1GALT1_chp1"/>
</dbReference>
<keyword evidence="6" id="KW-0808">Transferase</keyword>
<dbReference type="Proteomes" id="UP000038045">
    <property type="component" value="Unplaced"/>
</dbReference>
<comment type="pathway">
    <text evidence="2">Protein modification; protein glycosylation.</text>
</comment>
<dbReference type="Pfam" id="PF02434">
    <property type="entry name" value="Fringe"/>
    <property type="match status" value="1"/>
</dbReference>
<feature type="transmembrane region" description="Helical" evidence="12">
    <location>
        <begin position="12"/>
        <end position="32"/>
    </location>
</feature>
<evidence type="ECO:0000256" key="4">
    <source>
        <dbReference type="ARBA" id="ARBA00012557"/>
    </source>
</evidence>